<feature type="site" description="Essential for DHBP synthase activity" evidence="20">
    <location>
        <position position="169"/>
    </location>
</feature>
<feature type="site" description="Essential for DHBP synthase activity" evidence="20">
    <location>
        <position position="131"/>
    </location>
</feature>
<keyword evidence="10 20" id="KW-0547">Nucleotide-binding</keyword>
<keyword evidence="13 20" id="KW-0460">Magnesium</keyword>
<feature type="binding site" evidence="20">
    <location>
        <position position="32"/>
    </location>
    <ligand>
        <name>Mg(2+)</name>
        <dbReference type="ChEBI" id="CHEBI:18420"/>
        <label>2</label>
    </ligand>
</feature>
<comment type="cofactor">
    <cofactor evidence="20">
        <name>Mg(2+)</name>
        <dbReference type="ChEBI" id="CHEBI:18420"/>
    </cofactor>
    <cofactor evidence="20">
        <name>Mn(2+)</name>
        <dbReference type="ChEBI" id="CHEBI:29035"/>
    </cofactor>
    <text evidence="20">Binds 2 divalent metal cations per subunit. Magnesium or manganese.</text>
</comment>
<feature type="region of interest" description="GTP cyclohydrolase II" evidence="20">
    <location>
        <begin position="207"/>
        <end position="411"/>
    </location>
</feature>
<organism evidence="22 23">
    <name type="scientific">Echinicola soli</name>
    <dbReference type="NCBI Taxonomy" id="2591634"/>
    <lineage>
        <taxon>Bacteria</taxon>
        <taxon>Pseudomonadati</taxon>
        <taxon>Bacteroidota</taxon>
        <taxon>Cytophagia</taxon>
        <taxon>Cytophagales</taxon>
        <taxon>Cyclobacteriaceae</taxon>
        <taxon>Echinicola</taxon>
    </lineage>
</organism>
<evidence type="ECO:0000256" key="16">
    <source>
        <dbReference type="ARBA" id="ARBA00023239"/>
    </source>
</evidence>
<keyword evidence="11 20" id="KW-0378">Hydrolase</keyword>
<dbReference type="GO" id="GO:0000287">
    <property type="term" value="F:magnesium ion binding"/>
    <property type="evidence" value="ECO:0007669"/>
    <property type="project" value="UniProtKB-UniRule"/>
</dbReference>
<evidence type="ECO:0000256" key="15">
    <source>
        <dbReference type="ARBA" id="ARBA00023211"/>
    </source>
</evidence>
<feature type="binding site" evidence="20">
    <location>
        <position position="32"/>
    </location>
    <ligand>
        <name>Mg(2+)</name>
        <dbReference type="ChEBI" id="CHEBI:18420"/>
        <label>1</label>
    </ligand>
</feature>
<dbReference type="OrthoDB" id="9793111at2"/>
<evidence type="ECO:0000256" key="1">
    <source>
        <dbReference type="ARBA" id="ARBA00000141"/>
    </source>
</evidence>
<dbReference type="EC" id="4.1.99.12" evidence="20"/>
<dbReference type="UniPathway" id="UPA00275">
    <property type="reaction ID" value="UER00399"/>
</dbReference>
<dbReference type="GO" id="GO:0005525">
    <property type="term" value="F:GTP binding"/>
    <property type="evidence" value="ECO:0007669"/>
    <property type="project" value="UniProtKB-KW"/>
</dbReference>
<dbReference type="InterPro" id="IPR000422">
    <property type="entry name" value="DHBP_synthase_RibB"/>
</dbReference>
<keyword evidence="14 20" id="KW-0342">GTP-binding</keyword>
<dbReference type="FunFam" id="3.40.50.10990:FF:000001">
    <property type="entry name" value="Riboflavin biosynthesis protein RibBA"/>
    <property type="match status" value="1"/>
</dbReference>
<feature type="binding site" evidence="20">
    <location>
        <position position="169"/>
    </location>
    <ligand>
        <name>D-ribulose 5-phosphate</name>
        <dbReference type="ChEBI" id="CHEBI:58121"/>
    </ligand>
</feature>
<comment type="cofactor">
    <cofactor evidence="2">
        <name>Mn(2+)</name>
        <dbReference type="ChEBI" id="CHEBI:29035"/>
    </cofactor>
</comment>
<feature type="binding site" evidence="20">
    <location>
        <position position="148"/>
    </location>
    <ligand>
        <name>Mg(2+)</name>
        <dbReference type="ChEBI" id="CHEBI:18420"/>
        <label>2</label>
    </ligand>
</feature>
<dbReference type="GO" id="GO:0003935">
    <property type="term" value="F:GTP cyclohydrolase II activity"/>
    <property type="evidence" value="ECO:0007669"/>
    <property type="project" value="UniProtKB-UniRule"/>
</dbReference>
<dbReference type="Gene3D" id="3.90.870.10">
    <property type="entry name" value="DHBP synthase"/>
    <property type="match status" value="1"/>
</dbReference>
<dbReference type="SUPFAM" id="SSF55821">
    <property type="entry name" value="YrdC/RibB"/>
    <property type="match status" value="1"/>
</dbReference>
<dbReference type="HAMAP" id="MF_00180">
    <property type="entry name" value="RibB"/>
    <property type="match status" value="1"/>
</dbReference>
<accession>A0A514CL51</accession>
<evidence type="ECO:0000256" key="2">
    <source>
        <dbReference type="ARBA" id="ARBA00001936"/>
    </source>
</evidence>
<feature type="binding site" evidence="20">
    <location>
        <position position="357"/>
    </location>
    <ligand>
        <name>GTP</name>
        <dbReference type="ChEBI" id="CHEBI:37565"/>
    </ligand>
</feature>
<evidence type="ECO:0000256" key="12">
    <source>
        <dbReference type="ARBA" id="ARBA00022833"/>
    </source>
</evidence>
<comment type="similarity">
    <text evidence="7 20">In the C-terminal section; belongs to the GTP cyclohydrolase II family.</text>
</comment>
<sequence>MAEEIKLDSIEEAIEAIKNGEVVIVVDDEDRENEGDFVCAAEKVTPEIINFMATYGRGLICAPIIEDRCEELGLELMVGRNTATYETPFTVSVDLIGHGCTTGISASDRAKTIKALIDDDIHPDELGKPGHIFPLKAKRGGVLRRTGHTEAAIDLARLAGLYPAGVLVEIMNDDGTMARVPDLVEVAKRFDLKLVSIKDLIAYRLKNESLIKREIGVELPTEFGDFDLIAFRQTNTDEIHMALVKGEWKEGEPILVRVHSSCVTGDIFGSCRCDCGPQLHSAMEMVNQAGKGVVLYMNQEGRGIGLINKLKAYKLQEEGMDTVQANQALGFPMDKRDYGVGAQILRDLGVSKIKLLTNNPTKRAGLLGYGLEIVDTVALEISPNAHNERYLTTKRDKMGHQILKKEINKMK</sequence>
<name>A0A514CL51_9BACT</name>
<keyword evidence="23" id="KW-1185">Reference proteome</keyword>
<evidence type="ECO:0000256" key="8">
    <source>
        <dbReference type="ARBA" id="ARBA00022619"/>
    </source>
</evidence>
<feature type="active site" description="Nucleophile; for GTP cyclohydrolase activity" evidence="20">
    <location>
        <position position="336"/>
    </location>
</feature>
<dbReference type="GO" id="GO:0005829">
    <property type="term" value="C:cytosol"/>
    <property type="evidence" value="ECO:0007669"/>
    <property type="project" value="TreeGrafter"/>
</dbReference>
<feature type="binding site" evidence="20">
    <location>
        <position position="273"/>
    </location>
    <ligand>
        <name>Zn(2+)</name>
        <dbReference type="ChEBI" id="CHEBI:29105"/>
        <note>catalytic</note>
    </ligand>
</feature>
<dbReference type="EMBL" id="CP041253">
    <property type="protein sequence ID" value="QDH80561.1"/>
    <property type="molecule type" value="Genomic_DNA"/>
</dbReference>
<evidence type="ECO:0000256" key="9">
    <source>
        <dbReference type="ARBA" id="ARBA00022723"/>
    </source>
</evidence>
<feature type="binding site" evidence="20">
    <location>
        <position position="362"/>
    </location>
    <ligand>
        <name>GTP</name>
        <dbReference type="ChEBI" id="CHEBI:37565"/>
    </ligand>
</feature>
<dbReference type="Pfam" id="PF00926">
    <property type="entry name" value="DHBP_synthase"/>
    <property type="match status" value="1"/>
</dbReference>
<feature type="binding site" evidence="20">
    <location>
        <begin position="145"/>
        <end position="149"/>
    </location>
    <ligand>
        <name>D-ribulose 5-phosphate</name>
        <dbReference type="ChEBI" id="CHEBI:58121"/>
    </ligand>
</feature>
<dbReference type="SUPFAM" id="SSF142695">
    <property type="entry name" value="RibA-like"/>
    <property type="match status" value="1"/>
</dbReference>
<keyword evidence="9 20" id="KW-0479">Metal-binding</keyword>
<dbReference type="Proteomes" id="UP000316614">
    <property type="component" value="Chromosome"/>
</dbReference>
<dbReference type="Pfam" id="PF00925">
    <property type="entry name" value="GTP_cyclohydro2"/>
    <property type="match status" value="1"/>
</dbReference>
<comment type="catalytic activity">
    <reaction evidence="1 20">
        <text>D-ribulose 5-phosphate = (2S)-2-hydroxy-3-oxobutyl phosphate + formate + H(+)</text>
        <dbReference type="Rhea" id="RHEA:18457"/>
        <dbReference type="ChEBI" id="CHEBI:15378"/>
        <dbReference type="ChEBI" id="CHEBI:15740"/>
        <dbReference type="ChEBI" id="CHEBI:58121"/>
        <dbReference type="ChEBI" id="CHEBI:58830"/>
        <dbReference type="EC" id="4.1.99.12"/>
    </reaction>
</comment>
<comment type="pathway">
    <text evidence="4 20">Cofactor biosynthesis; riboflavin biosynthesis; 5-amino-6-(D-ribitylamino)uracil from GTP: step 1/4.</text>
</comment>
<feature type="region of interest" description="DHBP synthase" evidence="20">
    <location>
        <begin position="1"/>
        <end position="206"/>
    </location>
</feature>
<evidence type="ECO:0000313" key="22">
    <source>
        <dbReference type="EMBL" id="QDH80561.1"/>
    </source>
</evidence>
<dbReference type="FunFam" id="3.90.870.10:FF:000001">
    <property type="entry name" value="Riboflavin biosynthesis protein RibBA"/>
    <property type="match status" value="1"/>
</dbReference>
<feature type="domain" description="GTP cyclohydrolase II" evidence="21">
    <location>
        <begin position="216"/>
        <end position="377"/>
    </location>
</feature>
<reference evidence="22 23" key="1">
    <citation type="submission" date="2019-06" db="EMBL/GenBank/DDBJ databases">
        <title>Echinicola alkalisoli sp. nov. isolated from saline soil.</title>
        <authorList>
            <person name="Sun J.-Q."/>
            <person name="Xu L."/>
        </authorList>
    </citation>
    <scope>NUCLEOTIDE SEQUENCE [LARGE SCALE GENOMIC DNA]</scope>
    <source>
        <strain evidence="22 23">LN3S3</strain>
    </source>
</reference>
<feature type="binding site" evidence="20">
    <location>
        <position position="36"/>
    </location>
    <ligand>
        <name>D-ribulose 5-phosphate</name>
        <dbReference type="ChEBI" id="CHEBI:58121"/>
    </ligand>
</feature>
<dbReference type="InterPro" id="IPR017945">
    <property type="entry name" value="DHBP_synth_RibB-like_a/b_dom"/>
</dbReference>
<evidence type="ECO:0000256" key="7">
    <source>
        <dbReference type="ARBA" id="ARBA00008976"/>
    </source>
</evidence>
<dbReference type="GO" id="GO:0009231">
    <property type="term" value="P:riboflavin biosynthetic process"/>
    <property type="evidence" value="ECO:0007669"/>
    <property type="project" value="UniProtKB-UniRule"/>
</dbReference>
<dbReference type="PANTHER" id="PTHR21327">
    <property type="entry name" value="GTP CYCLOHYDROLASE II-RELATED"/>
    <property type="match status" value="1"/>
</dbReference>
<feature type="active site" description="Proton acceptor; for GTP cyclohydrolase activity" evidence="20">
    <location>
        <position position="334"/>
    </location>
</feature>
<dbReference type="HAMAP" id="MF_00179">
    <property type="entry name" value="RibA"/>
    <property type="match status" value="1"/>
</dbReference>
<comment type="catalytic activity">
    <reaction evidence="19 20">
        <text>GTP + 4 H2O = 2,5-diamino-6-hydroxy-4-(5-phosphoribosylamino)-pyrimidine + formate + 2 phosphate + 3 H(+)</text>
        <dbReference type="Rhea" id="RHEA:23704"/>
        <dbReference type="ChEBI" id="CHEBI:15377"/>
        <dbReference type="ChEBI" id="CHEBI:15378"/>
        <dbReference type="ChEBI" id="CHEBI:15740"/>
        <dbReference type="ChEBI" id="CHEBI:37565"/>
        <dbReference type="ChEBI" id="CHEBI:43474"/>
        <dbReference type="ChEBI" id="CHEBI:58614"/>
        <dbReference type="EC" id="3.5.4.25"/>
    </reaction>
</comment>
<comment type="cofactor">
    <cofactor evidence="20">
        <name>Zn(2+)</name>
        <dbReference type="ChEBI" id="CHEBI:29105"/>
    </cofactor>
    <text evidence="20">Binds 1 zinc ion per subunit.</text>
</comment>
<evidence type="ECO:0000256" key="17">
    <source>
        <dbReference type="ARBA" id="ARBA00023268"/>
    </source>
</evidence>
<dbReference type="Gene3D" id="3.40.50.10990">
    <property type="entry name" value="GTP cyclohydrolase II"/>
    <property type="match status" value="1"/>
</dbReference>
<evidence type="ECO:0000256" key="14">
    <source>
        <dbReference type="ARBA" id="ARBA00023134"/>
    </source>
</evidence>
<keyword evidence="15 20" id="KW-0464">Manganese</keyword>
<dbReference type="NCBIfam" id="TIGR00506">
    <property type="entry name" value="ribB"/>
    <property type="match status" value="1"/>
</dbReference>
<keyword evidence="17 20" id="KW-0511">Multifunctional enzyme</keyword>
<feature type="binding site" evidence="20">
    <location>
        <begin position="31"/>
        <end position="32"/>
    </location>
    <ligand>
        <name>D-ribulose 5-phosphate</name>
        <dbReference type="ChEBI" id="CHEBI:58121"/>
    </ligand>
</feature>
<keyword evidence="12 20" id="KW-0862">Zinc</keyword>
<evidence type="ECO:0000256" key="3">
    <source>
        <dbReference type="ARBA" id="ARBA00002284"/>
    </source>
</evidence>
<evidence type="ECO:0000256" key="10">
    <source>
        <dbReference type="ARBA" id="ARBA00022741"/>
    </source>
</evidence>
<evidence type="ECO:0000256" key="19">
    <source>
        <dbReference type="ARBA" id="ARBA00049295"/>
    </source>
</evidence>
<dbReference type="RefSeq" id="WP_141615791.1">
    <property type="nucleotide sequence ID" value="NZ_CP041253.1"/>
</dbReference>
<evidence type="ECO:0000256" key="20">
    <source>
        <dbReference type="HAMAP-Rule" id="MF_01283"/>
    </source>
</evidence>
<feature type="binding site" evidence="20">
    <location>
        <position position="275"/>
    </location>
    <ligand>
        <name>Zn(2+)</name>
        <dbReference type="ChEBI" id="CHEBI:29105"/>
        <note>catalytic</note>
    </ligand>
</feature>
<dbReference type="GO" id="GO:0030145">
    <property type="term" value="F:manganese ion binding"/>
    <property type="evidence" value="ECO:0007669"/>
    <property type="project" value="UniProtKB-UniRule"/>
</dbReference>
<proteinExistence type="inferred from homology"/>
<dbReference type="NCBIfam" id="TIGR00505">
    <property type="entry name" value="ribA"/>
    <property type="match status" value="1"/>
</dbReference>
<evidence type="ECO:0000256" key="11">
    <source>
        <dbReference type="ARBA" id="ARBA00022801"/>
    </source>
</evidence>
<dbReference type="GO" id="GO:0008686">
    <property type="term" value="F:3,4-dihydroxy-2-butanone-4-phosphate synthase activity"/>
    <property type="evidence" value="ECO:0007669"/>
    <property type="project" value="UniProtKB-UniRule"/>
</dbReference>
<feature type="binding site" evidence="20">
    <location>
        <position position="322"/>
    </location>
    <ligand>
        <name>GTP</name>
        <dbReference type="ChEBI" id="CHEBI:37565"/>
    </ligand>
</feature>
<gene>
    <name evidence="20" type="primary">ribBA</name>
    <name evidence="22" type="ORF">FKX85_16540</name>
</gene>
<dbReference type="CDD" id="cd00641">
    <property type="entry name" value="GTP_cyclohydro2"/>
    <property type="match status" value="1"/>
</dbReference>
<comment type="function">
    <text evidence="3 20">Catalyzes the conversion of D-ribulose 5-phosphate to formate and 3,4-dihydroxy-2-butanone 4-phosphate.</text>
</comment>
<dbReference type="InterPro" id="IPR000926">
    <property type="entry name" value="RibA"/>
</dbReference>
<feature type="binding site" evidence="20">
    <location>
        <begin position="257"/>
        <end position="261"/>
    </location>
    <ligand>
        <name>GTP</name>
        <dbReference type="ChEBI" id="CHEBI:37565"/>
    </ligand>
</feature>
<feature type="binding site" evidence="20">
    <location>
        <position position="278"/>
    </location>
    <ligand>
        <name>GTP</name>
        <dbReference type="ChEBI" id="CHEBI:37565"/>
    </ligand>
</feature>
<dbReference type="HAMAP" id="MF_01283">
    <property type="entry name" value="RibBA"/>
    <property type="match status" value="1"/>
</dbReference>
<evidence type="ECO:0000256" key="13">
    <source>
        <dbReference type="ARBA" id="ARBA00022842"/>
    </source>
</evidence>
<evidence type="ECO:0000256" key="4">
    <source>
        <dbReference type="ARBA" id="ARBA00004853"/>
    </source>
</evidence>
<dbReference type="GO" id="GO:0008270">
    <property type="term" value="F:zinc ion binding"/>
    <property type="evidence" value="ECO:0007669"/>
    <property type="project" value="UniProtKB-UniRule"/>
</dbReference>
<dbReference type="InterPro" id="IPR036144">
    <property type="entry name" value="RibA-like_sf"/>
</dbReference>
<comment type="pathway">
    <text evidence="5 20">Cofactor biosynthesis; riboflavin biosynthesis; 2-hydroxy-3-oxobutyl phosphate from D-ribulose 5-phosphate: step 1/1.</text>
</comment>
<dbReference type="KEGG" id="echi:FKX85_16540"/>
<dbReference type="NCBIfam" id="NF006803">
    <property type="entry name" value="PRK09311.1"/>
    <property type="match status" value="1"/>
</dbReference>
<evidence type="ECO:0000313" key="23">
    <source>
        <dbReference type="Proteomes" id="UP000316614"/>
    </source>
</evidence>
<dbReference type="PANTHER" id="PTHR21327:SF18">
    <property type="entry name" value="3,4-DIHYDROXY-2-BUTANONE 4-PHOSPHATE SYNTHASE"/>
    <property type="match status" value="1"/>
</dbReference>
<dbReference type="PIRSF" id="PIRSF001259">
    <property type="entry name" value="RibA"/>
    <property type="match status" value="1"/>
</dbReference>
<dbReference type="NCBIfam" id="NF001591">
    <property type="entry name" value="PRK00393.1"/>
    <property type="match status" value="1"/>
</dbReference>
<feature type="binding site" evidence="20">
    <location>
        <begin position="300"/>
        <end position="302"/>
    </location>
    <ligand>
        <name>GTP</name>
        <dbReference type="ChEBI" id="CHEBI:37565"/>
    </ligand>
</feature>
<feature type="binding site" evidence="20">
    <location>
        <position position="262"/>
    </location>
    <ligand>
        <name>Zn(2+)</name>
        <dbReference type="ChEBI" id="CHEBI:29105"/>
        <note>catalytic</note>
    </ligand>
</feature>
<evidence type="ECO:0000256" key="6">
    <source>
        <dbReference type="ARBA" id="ARBA00005520"/>
    </source>
</evidence>
<keyword evidence="8 20" id="KW-0686">Riboflavin biosynthesis</keyword>
<dbReference type="EC" id="3.5.4.25" evidence="20"/>
<comment type="similarity">
    <text evidence="6 20">In the N-terminal section; belongs to the DHBP synthase family.</text>
</comment>
<protein>
    <recommendedName>
        <fullName evidence="20">Riboflavin biosynthesis protein RibBA</fullName>
    </recommendedName>
    <domain>
        <recommendedName>
            <fullName evidence="20">3,4-dihydroxy-2-butanone 4-phosphate synthase</fullName>
            <shortName evidence="20">DHBP synthase</shortName>
            <ecNumber evidence="20">4.1.99.12</ecNumber>
        </recommendedName>
    </domain>
    <domain>
        <recommendedName>
            <fullName evidence="20">GTP cyclohydrolase-2</fullName>
            <ecNumber evidence="20">3.5.4.25</ecNumber>
        </recommendedName>
        <alternativeName>
            <fullName evidence="20">GTP cyclohydrolase II</fullName>
        </alternativeName>
    </domain>
</protein>
<dbReference type="InterPro" id="IPR016299">
    <property type="entry name" value="Riboflavin_synth_RibBA"/>
</dbReference>
<comment type="function">
    <text evidence="18 20">Catalyzes the conversion of GTP to 2,5-diamino-6-ribosylamino-4(3H)-pyrimidinone 5'-phosphate (DARP), formate and pyrophosphate.</text>
</comment>
<evidence type="ECO:0000256" key="18">
    <source>
        <dbReference type="ARBA" id="ARBA00043932"/>
    </source>
</evidence>
<evidence type="ECO:0000256" key="5">
    <source>
        <dbReference type="ARBA" id="ARBA00004904"/>
    </source>
</evidence>
<evidence type="ECO:0000259" key="21">
    <source>
        <dbReference type="Pfam" id="PF00925"/>
    </source>
</evidence>
<dbReference type="InterPro" id="IPR032677">
    <property type="entry name" value="GTP_cyclohydro_II"/>
</dbReference>
<keyword evidence="16 20" id="KW-0456">Lyase</keyword>
<dbReference type="AlphaFoldDB" id="A0A514CL51"/>